<dbReference type="InterPro" id="IPR029039">
    <property type="entry name" value="Flavoprotein-like_sf"/>
</dbReference>
<keyword evidence="3" id="KW-1185">Reference proteome</keyword>
<dbReference type="RefSeq" id="WP_079346047.1">
    <property type="nucleotide sequence ID" value="NZ_MVAB01000001.1"/>
</dbReference>
<dbReference type="Pfam" id="PF12682">
    <property type="entry name" value="Flavodoxin_4"/>
    <property type="match status" value="1"/>
</dbReference>
<evidence type="ECO:0000259" key="1">
    <source>
        <dbReference type="Pfam" id="PF12682"/>
    </source>
</evidence>
<reference evidence="2 3" key="1">
    <citation type="submission" date="2017-02" db="EMBL/GenBank/DDBJ databases">
        <title>Vagococcus cremeus sp. nov., isolated from the small intestine of a marten, Martes flavigula.</title>
        <authorList>
            <person name="Tak E.J."/>
            <person name="Bae J.-W."/>
        </authorList>
    </citation>
    <scope>NUCLEOTIDE SEQUENCE [LARGE SCALE GENOMIC DNA]</scope>
    <source>
        <strain evidence="2 3">D7T301</strain>
    </source>
</reference>
<sequence length="174" mass="19964">MVKVIYFSREGENLVNGQINIINQGNTKQLAKIIASQLDCDMVEIKPVKDYPISYLETIDIVEKELRENSKPAYYSVKNPLYGNHLFIGFPTWCGSMPRIMKHFLEQENVSKKIIYPFCTHEGSGFGRSLYELNKVCPLSSVMPGLAIQGSRVKTSQKSVSNWLVHYKHYSRRN</sequence>
<name>A0A1V4DG32_9ENTE</name>
<evidence type="ECO:0000313" key="3">
    <source>
        <dbReference type="Proteomes" id="UP000189970"/>
    </source>
</evidence>
<feature type="domain" description="Flavodoxin-like" evidence="1">
    <location>
        <begin position="24"/>
        <end position="164"/>
    </location>
</feature>
<dbReference type="GO" id="GO:0016651">
    <property type="term" value="F:oxidoreductase activity, acting on NAD(P)H"/>
    <property type="evidence" value="ECO:0007669"/>
    <property type="project" value="UniProtKB-ARBA"/>
</dbReference>
<dbReference type="EMBL" id="MVAB01000001">
    <property type="protein sequence ID" value="OPF87487.1"/>
    <property type="molecule type" value="Genomic_DNA"/>
</dbReference>
<dbReference type="AlphaFoldDB" id="A0A1V4DG32"/>
<proteinExistence type="predicted"/>
<dbReference type="Gene3D" id="3.40.50.360">
    <property type="match status" value="1"/>
</dbReference>
<dbReference type="PANTHER" id="PTHR39201:SF1">
    <property type="entry name" value="FLAVODOXIN-LIKE DOMAIN-CONTAINING PROTEIN"/>
    <property type="match status" value="1"/>
</dbReference>
<comment type="caution">
    <text evidence="2">The sequence shown here is derived from an EMBL/GenBank/DDBJ whole genome shotgun (WGS) entry which is preliminary data.</text>
</comment>
<dbReference type="Proteomes" id="UP000189970">
    <property type="component" value="Unassembled WGS sequence"/>
</dbReference>
<dbReference type="InterPro" id="IPR008254">
    <property type="entry name" value="Flavodoxin/NO_synth"/>
</dbReference>
<dbReference type="SUPFAM" id="SSF52218">
    <property type="entry name" value="Flavoproteins"/>
    <property type="match status" value="1"/>
</dbReference>
<dbReference type="GO" id="GO:0010181">
    <property type="term" value="F:FMN binding"/>
    <property type="evidence" value="ECO:0007669"/>
    <property type="project" value="InterPro"/>
</dbReference>
<protein>
    <recommendedName>
        <fullName evidence="1">Flavodoxin-like domain-containing protein</fullName>
    </recommendedName>
</protein>
<gene>
    <name evidence="2" type="ORF">BW731_04340</name>
</gene>
<dbReference type="PANTHER" id="PTHR39201">
    <property type="entry name" value="EXPORTED PROTEIN-RELATED"/>
    <property type="match status" value="1"/>
</dbReference>
<evidence type="ECO:0000313" key="2">
    <source>
        <dbReference type="EMBL" id="OPF87487.1"/>
    </source>
</evidence>
<organism evidence="2 3">
    <name type="scientific">Vagococcus martis</name>
    <dbReference type="NCBI Taxonomy" id="1768210"/>
    <lineage>
        <taxon>Bacteria</taxon>
        <taxon>Bacillati</taxon>
        <taxon>Bacillota</taxon>
        <taxon>Bacilli</taxon>
        <taxon>Lactobacillales</taxon>
        <taxon>Enterococcaceae</taxon>
        <taxon>Vagococcus</taxon>
    </lineage>
</organism>
<accession>A0A1V4DG32</accession>